<feature type="domain" description="Peptidase M24" evidence="1">
    <location>
        <begin position="120"/>
        <end position="321"/>
    </location>
</feature>
<dbReference type="InterPro" id="IPR036005">
    <property type="entry name" value="Creatinase/aminopeptidase-like"/>
</dbReference>
<dbReference type="PANTHER" id="PTHR46112">
    <property type="entry name" value="AMINOPEPTIDASE"/>
    <property type="match status" value="1"/>
</dbReference>
<dbReference type="PANTHER" id="PTHR46112:SF3">
    <property type="entry name" value="AMINOPEPTIDASE YPDF"/>
    <property type="match status" value="1"/>
</dbReference>
<dbReference type="Pfam" id="PF00557">
    <property type="entry name" value="Peptidase_M24"/>
    <property type="match status" value="1"/>
</dbReference>
<dbReference type="Pfam" id="PF01321">
    <property type="entry name" value="Creatinase_N"/>
    <property type="match status" value="1"/>
</dbReference>
<feature type="domain" description="Creatinase N-terminal" evidence="2">
    <location>
        <begin position="2"/>
        <end position="112"/>
    </location>
</feature>
<protein>
    <recommendedName>
        <fullName evidence="5">Peptidase M24 domain-containing protein</fullName>
    </recommendedName>
</protein>
<proteinExistence type="predicted"/>
<name>A0A1F5NL16_9BACT</name>
<evidence type="ECO:0000313" key="4">
    <source>
        <dbReference type="Proteomes" id="UP000176864"/>
    </source>
</evidence>
<dbReference type="InterPro" id="IPR050659">
    <property type="entry name" value="Peptidase_M24B"/>
</dbReference>
<dbReference type="EMBL" id="MFEK01000014">
    <property type="protein sequence ID" value="OGE78345.1"/>
    <property type="molecule type" value="Genomic_DNA"/>
</dbReference>
<dbReference type="Gene3D" id="3.40.350.10">
    <property type="entry name" value="Creatinase/prolidase N-terminal domain"/>
    <property type="match status" value="1"/>
</dbReference>
<accession>A0A1F5NL16</accession>
<dbReference type="STRING" id="1817824.A2751_03670"/>
<evidence type="ECO:0000313" key="3">
    <source>
        <dbReference type="EMBL" id="OGE78345.1"/>
    </source>
</evidence>
<gene>
    <name evidence="3" type="ORF">A2751_03670</name>
</gene>
<dbReference type="Proteomes" id="UP000176864">
    <property type="component" value="Unassembled WGS sequence"/>
</dbReference>
<dbReference type="SUPFAM" id="SSF55920">
    <property type="entry name" value="Creatinase/aminopeptidase"/>
    <property type="match status" value="1"/>
</dbReference>
<dbReference type="SUPFAM" id="SSF53092">
    <property type="entry name" value="Creatinase/prolidase N-terminal domain"/>
    <property type="match status" value="1"/>
</dbReference>
<sequence>MKTIQAYLKEHGQDAFLVLTKINRQYISGFTGSMGAVLITKKSAELYVDDRYTIRAKCESNLKVYSLSSLSLKGKVAVEDHISVREFASLKKNHKRAKWKITSNVVENLRAVKSAGEIREIRKASRIVDLCFSRIHKFVKVGITEMQIAQELERTAIKNGADGMAFESIVAWGANAAAPHHLSGKQKIGRDNFLLLDFGVLVNGYHSDFTRTFFIGRPNKKQEKIYNTVLEAQVRGIEKVQPENPAALVDTAARRHIERAGFGKYFTHNTGHGVGLEIHELPNFSAKSGDVLRAGMVVTVEPGIYIEGWGGVRIEDMVLVSDGGPIILSKSPKDLESMIVRV</sequence>
<evidence type="ECO:0008006" key="5">
    <source>
        <dbReference type="Google" id="ProtNLM"/>
    </source>
</evidence>
<evidence type="ECO:0000259" key="2">
    <source>
        <dbReference type="Pfam" id="PF01321"/>
    </source>
</evidence>
<dbReference type="InterPro" id="IPR000587">
    <property type="entry name" value="Creatinase_N"/>
</dbReference>
<organism evidence="3 4">
    <name type="scientific">Candidatus Doudnabacteria bacterium RIFCSPHIGHO2_01_FULL_46_14</name>
    <dbReference type="NCBI Taxonomy" id="1817824"/>
    <lineage>
        <taxon>Bacteria</taxon>
        <taxon>Candidatus Doudnaibacteriota</taxon>
    </lineage>
</organism>
<reference evidence="3 4" key="1">
    <citation type="journal article" date="2016" name="Nat. Commun.">
        <title>Thousands of microbial genomes shed light on interconnected biogeochemical processes in an aquifer system.</title>
        <authorList>
            <person name="Anantharaman K."/>
            <person name="Brown C.T."/>
            <person name="Hug L.A."/>
            <person name="Sharon I."/>
            <person name="Castelle C.J."/>
            <person name="Probst A.J."/>
            <person name="Thomas B.C."/>
            <person name="Singh A."/>
            <person name="Wilkins M.J."/>
            <person name="Karaoz U."/>
            <person name="Brodie E.L."/>
            <person name="Williams K.H."/>
            <person name="Hubbard S.S."/>
            <person name="Banfield J.F."/>
        </authorList>
    </citation>
    <scope>NUCLEOTIDE SEQUENCE [LARGE SCALE GENOMIC DNA]</scope>
</reference>
<dbReference type="InterPro" id="IPR000994">
    <property type="entry name" value="Pept_M24"/>
</dbReference>
<evidence type="ECO:0000259" key="1">
    <source>
        <dbReference type="Pfam" id="PF00557"/>
    </source>
</evidence>
<dbReference type="CDD" id="cd01092">
    <property type="entry name" value="APP-like"/>
    <property type="match status" value="1"/>
</dbReference>
<dbReference type="InterPro" id="IPR029149">
    <property type="entry name" value="Creatin/AminoP/Spt16_N"/>
</dbReference>
<dbReference type="Gene3D" id="3.90.230.10">
    <property type="entry name" value="Creatinase/methionine aminopeptidase superfamily"/>
    <property type="match status" value="1"/>
</dbReference>
<comment type="caution">
    <text evidence="3">The sequence shown here is derived from an EMBL/GenBank/DDBJ whole genome shotgun (WGS) entry which is preliminary data.</text>
</comment>
<dbReference type="AlphaFoldDB" id="A0A1F5NL16"/>